<dbReference type="OrthoDB" id="1470350at2759"/>
<keyword evidence="8 10" id="KW-0503">Monooxygenase</keyword>
<name>R7S199_PUNST</name>
<dbReference type="GO" id="GO:0005506">
    <property type="term" value="F:iron ion binding"/>
    <property type="evidence" value="ECO:0007669"/>
    <property type="project" value="InterPro"/>
</dbReference>
<dbReference type="RefSeq" id="XP_007388621.1">
    <property type="nucleotide sequence ID" value="XM_007388559.1"/>
</dbReference>
<comment type="pathway">
    <text evidence="2">Secondary metabolite biosynthesis.</text>
</comment>
<comment type="similarity">
    <text evidence="3 10">Belongs to the cytochrome P450 family.</text>
</comment>
<accession>R7S199</accession>
<evidence type="ECO:0000256" key="2">
    <source>
        <dbReference type="ARBA" id="ARBA00005179"/>
    </source>
</evidence>
<sequence length="523" mass="59177">MLSASNALLLFAAAYVLGRIYAIWKILQSVKGVPVQFVLIQPLTSLAILLPHGRWNPGTHYVWDARSTAYSERRFEAIHFVPLLYGSGYLYNVSPEAYKQIMSQDGMDIQKPVEGLTLDFLGSNVVASNGDMWKRHRKIAAPAFNQETYADVWEVTARLYHEMLQSEAWKAGDSITFPAFNHFTTRIALLVIAACGFDMRIGWDESPSYPGLHSTIDRMIVTVSSNLLFRILAPAWILSIPSAIMRRIKISYEDLQRYLHAEISNKRADLRKRKAVGGATETTDRNVFGRLVTASESEGSRGLDLSELTGNLFIFLFAGHETTAHTLVVTLALLAVHMEEQENICRHIQETIGNRDPTFQDYSALGPVLHAFYEASRLYPAGYVQIREPQSNIVLKFHDTERPDAQRDVFVAKGILLCMDQVGLNRNPRTFPQPEDFIPSRWRDKSADDLVAFSFGPRVCLGKKFAFVEAACFLTHLLRDWKIELDLTGYSSFEEWQAKYMYPLMGITLKTGDVPLRVVKRPS</sequence>
<dbReference type="EMBL" id="JH687556">
    <property type="protein sequence ID" value="EIN04150.1"/>
    <property type="molecule type" value="Genomic_DNA"/>
</dbReference>
<dbReference type="PANTHER" id="PTHR24305:SF166">
    <property type="entry name" value="CYTOCHROME P450 12A4, MITOCHONDRIAL-RELATED"/>
    <property type="match status" value="1"/>
</dbReference>
<protein>
    <submittedName>
        <fullName evidence="11">Cytochrome P450</fullName>
    </submittedName>
</protein>
<dbReference type="GO" id="GO:0004497">
    <property type="term" value="F:monooxygenase activity"/>
    <property type="evidence" value="ECO:0007669"/>
    <property type="project" value="UniProtKB-KW"/>
</dbReference>
<evidence type="ECO:0000256" key="10">
    <source>
        <dbReference type="RuleBase" id="RU000461"/>
    </source>
</evidence>
<evidence type="ECO:0000313" key="12">
    <source>
        <dbReference type="Proteomes" id="UP000054196"/>
    </source>
</evidence>
<evidence type="ECO:0000256" key="1">
    <source>
        <dbReference type="ARBA" id="ARBA00001971"/>
    </source>
</evidence>
<dbReference type="PANTHER" id="PTHR24305">
    <property type="entry name" value="CYTOCHROME P450"/>
    <property type="match status" value="1"/>
</dbReference>
<proteinExistence type="inferred from homology"/>
<dbReference type="PROSITE" id="PS00086">
    <property type="entry name" value="CYTOCHROME_P450"/>
    <property type="match status" value="1"/>
</dbReference>
<keyword evidence="4 9" id="KW-0349">Heme</keyword>
<comment type="cofactor">
    <cofactor evidence="1 9">
        <name>heme</name>
        <dbReference type="ChEBI" id="CHEBI:30413"/>
    </cofactor>
</comment>
<feature type="binding site" description="axial binding residue" evidence="9">
    <location>
        <position position="460"/>
    </location>
    <ligand>
        <name>heme</name>
        <dbReference type="ChEBI" id="CHEBI:30413"/>
    </ligand>
    <ligandPart>
        <name>Fe</name>
        <dbReference type="ChEBI" id="CHEBI:18248"/>
    </ligandPart>
</feature>
<dbReference type="SUPFAM" id="SSF48264">
    <property type="entry name" value="Cytochrome P450"/>
    <property type="match status" value="1"/>
</dbReference>
<dbReference type="PRINTS" id="PR00385">
    <property type="entry name" value="P450"/>
</dbReference>
<dbReference type="Proteomes" id="UP000054196">
    <property type="component" value="Unassembled WGS sequence"/>
</dbReference>
<keyword evidence="12" id="KW-1185">Reference proteome</keyword>
<dbReference type="PRINTS" id="PR00463">
    <property type="entry name" value="EP450I"/>
</dbReference>
<dbReference type="InterPro" id="IPR017972">
    <property type="entry name" value="Cyt_P450_CS"/>
</dbReference>
<dbReference type="KEGG" id="psq:PUNSTDRAFT_146647"/>
<dbReference type="GeneID" id="18881688"/>
<evidence type="ECO:0000256" key="5">
    <source>
        <dbReference type="ARBA" id="ARBA00022723"/>
    </source>
</evidence>
<evidence type="ECO:0000256" key="3">
    <source>
        <dbReference type="ARBA" id="ARBA00010617"/>
    </source>
</evidence>
<evidence type="ECO:0000256" key="9">
    <source>
        <dbReference type="PIRSR" id="PIRSR602401-1"/>
    </source>
</evidence>
<dbReference type="eggNOG" id="KOG0157">
    <property type="taxonomic scope" value="Eukaryota"/>
</dbReference>
<dbReference type="InterPro" id="IPR036396">
    <property type="entry name" value="Cyt_P450_sf"/>
</dbReference>
<dbReference type="GO" id="GO:0020037">
    <property type="term" value="F:heme binding"/>
    <property type="evidence" value="ECO:0007669"/>
    <property type="project" value="InterPro"/>
</dbReference>
<gene>
    <name evidence="11" type="ORF">PUNSTDRAFT_146647</name>
</gene>
<organism evidence="11 12">
    <name type="scientific">Punctularia strigosozonata (strain HHB-11173)</name>
    <name type="common">White-rot fungus</name>
    <dbReference type="NCBI Taxonomy" id="741275"/>
    <lineage>
        <taxon>Eukaryota</taxon>
        <taxon>Fungi</taxon>
        <taxon>Dikarya</taxon>
        <taxon>Basidiomycota</taxon>
        <taxon>Agaricomycotina</taxon>
        <taxon>Agaricomycetes</taxon>
        <taxon>Corticiales</taxon>
        <taxon>Punctulariaceae</taxon>
        <taxon>Punctularia</taxon>
    </lineage>
</organism>
<keyword evidence="5 9" id="KW-0479">Metal-binding</keyword>
<dbReference type="Gene3D" id="1.10.630.10">
    <property type="entry name" value="Cytochrome P450"/>
    <property type="match status" value="1"/>
</dbReference>
<evidence type="ECO:0000256" key="4">
    <source>
        <dbReference type="ARBA" id="ARBA00022617"/>
    </source>
</evidence>
<dbReference type="OMA" id="PRITHAW"/>
<dbReference type="HOGENOM" id="CLU_001570_25_0_1"/>
<dbReference type="GO" id="GO:0016705">
    <property type="term" value="F:oxidoreductase activity, acting on paired donors, with incorporation or reduction of molecular oxygen"/>
    <property type="evidence" value="ECO:0007669"/>
    <property type="project" value="InterPro"/>
</dbReference>
<evidence type="ECO:0000313" key="11">
    <source>
        <dbReference type="EMBL" id="EIN04150.1"/>
    </source>
</evidence>
<dbReference type="Pfam" id="PF00067">
    <property type="entry name" value="p450"/>
    <property type="match status" value="1"/>
</dbReference>
<reference evidence="12" key="1">
    <citation type="journal article" date="2012" name="Science">
        <title>The Paleozoic origin of enzymatic lignin decomposition reconstructed from 31 fungal genomes.</title>
        <authorList>
            <person name="Floudas D."/>
            <person name="Binder M."/>
            <person name="Riley R."/>
            <person name="Barry K."/>
            <person name="Blanchette R.A."/>
            <person name="Henrissat B."/>
            <person name="Martinez A.T."/>
            <person name="Otillar R."/>
            <person name="Spatafora J.W."/>
            <person name="Yadav J.S."/>
            <person name="Aerts A."/>
            <person name="Benoit I."/>
            <person name="Boyd A."/>
            <person name="Carlson A."/>
            <person name="Copeland A."/>
            <person name="Coutinho P.M."/>
            <person name="de Vries R.P."/>
            <person name="Ferreira P."/>
            <person name="Findley K."/>
            <person name="Foster B."/>
            <person name="Gaskell J."/>
            <person name="Glotzer D."/>
            <person name="Gorecki P."/>
            <person name="Heitman J."/>
            <person name="Hesse C."/>
            <person name="Hori C."/>
            <person name="Igarashi K."/>
            <person name="Jurgens J.A."/>
            <person name="Kallen N."/>
            <person name="Kersten P."/>
            <person name="Kohler A."/>
            <person name="Kuees U."/>
            <person name="Kumar T.K.A."/>
            <person name="Kuo A."/>
            <person name="LaButti K."/>
            <person name="Larrondo L.F."/>
            <person name="Lindquist E."/>
            <person name="Ling A."/>
            <person name="Lombard V."/>
            <person name="Lucas S."/>
            <person name="Lundell T."/>
            <person name="Martin R."/>
            <person name="McLaughlin D.J."/>
            <person name="Morgenstern I."/>
            <person name="Morin E."/>
            <person name="Murat C."/>
            <person name="Nagy L.G."/>
            <person name="Nolan M."/>
            <person name="Ohm R.A."/>
            <person name="Patyshakuliyeva A."/>
            <person name="Rokas A."/>
            <person name="Ruiz-Duenas F.J."/>
            <person name="Sabat G."/>
            <person name="Salamov A."/>
            <person name="Samejima M."/>
            <person name="Schmutz J."/>
            <person name="Slot J.C."/>
            <person name="St John F."/>
            <person name="Stenlid J."/>
            <person name="Sun H."/>
            <person name="Sun S."/>
            <person name="Syed K."/>
            <person name="Tsang A."/>
            <person name="Wiebenga A."/>
            <person name="Young D."/>
            <person name="Pisabarro A."/>
            <person name="Eastwood D.C."/>
            <person name="Martin F."/>
            <person name="Cullen D."/>
            <person name="Grigoriev I.V."/>
            <person name="Hibbett D.S."/>
        </authorList>
    </citation>
    <scope>NUCLEOTIDE SEQUENCE [LARGE SCALE GENOMIC DNA]</scope>
    <source>
        <strain evidence="12">HHB-11173 SS5</strain>
    </source>
</reference>
<dbReference type="InterPro" id="IPR002401">
    <property type="entry name" value="Cyt_P450_E_grp-I"/>
</dbReference>
<dbReference type="AlphaFoldDB" id="R7S199"/>
<keyword evidence="7 9" id="KW-0408">Iron</keyword>
<dbReference type="InterPro" id="IPR001128">
    <property type="entry name" value="Cyt_P450"/>
</dbReference>
<keyword evidence="6 10" id="KW-0560">Oxidoreductase</keyword>
<dbReference type="InterPro" id="IPR050121">
    <property type="entry name" value="Cytochrome_P450_monoxygenase"/>
</dbReference>
<evidence type="ECO:0000256" key="8">
    <source>
        <dbReference type="ARBA" id="ARBA00023033"/>
    </source>
</evidence>
<evidence type="ECO:0000256" key="7">
    <source>
        <dbReference type="ARBA" id="ARBA00023004"/>
    </source>
</evidence>
<evidence type="ECO:0000256" key="6">
    <source>
        <dbReference type="ARBA" id="ARBA00023002"/>
    </source>
</evidence>